<gene>
    <name evidence="2" type="ORF">BDW59DRAFT_165236</name>
</gene>
<comment type="caution">
    <text evidence="2">The sequence shown here is derived from an EMBL/GenBank/DDBJ whole genome shotgun (WGS) entry which is preliminary data.</text>
</comment>
<evidence type="ECO:0000313" key="2">
    <source>
        <dbReference type="EMBL" id="KAL2819083.1"/>
    </source>
</evidence>
<evidence type="ECO:0000256" key="1">
    <source>
        <dbReference type="SAM" id="MobiDB-lite"/>
    </source>
</evidence>
<proteinExistence type="predicted"/>
<sequence length="130" mass="14316">MAASLQPLKNHPAAASTNKVPTIQSLSPRRSSLKRSVSYNTAAPAPTTEDPDKPVSLSSENVNQAGCDNMLKAALTGLLNCQEVKSESRGRKVQNLLMETEKDLRRERRKSLGAHRGKAQWEIFEGKIEF</sequence>
<reference evidence="2 3" key="1">
    <citation type="submission" date="2024-07" db="EMBL/GenBank/DDBJ databases">
        <title>Section-level genome sequencing and comparative genomics of Aspergillus sections Usti and Cavernicolus.</title>
        <authorList>
            <consortium name="Lawrence Berkeley National Laboratory"/>
            <person name="Nybo J.L."/>
            <person name="Vesth T.C."/>
            <person name="Theobald S."/>
            <person name="Frisvad J.C."/>
            <person name="Larsen T.O."/>
            <person name="Kjaerboelling I."/>
            <person name="Rothschild-Mancinelli K."/>
            <person name="Lyhne E.K."/>
            <person name="Kogle M.E."/>
            <person name="Barry K."/>
            <person name="Clum A."/>
            <person name="Na H."/>
            <person name="Ledsgaard L."/>
            <person name="Lin J."/>
            <person name="Lipzen A."/>
            <person name="Kuo A."/>
            <person name="Riley R."/>
            <person name="Mondo S."/>
            <person name="LaButti K."/>
            <person name="Haridas S."/>
            <person name="Pangalinan J."/>
            <person name="Salamov A.A."/>
            <person name="Simmons B.A."/>
            <person name="Magnuson J.K."/>
            <person name="Chen J."/>
            <person name="Drula E."/>
            <person name="Henrissat B."/>
            <person name="Wiebenga A."/>
            <person name="Lubbers R.J."/>
            <person name="Gomes A.C."/>
            <person name="Makela M.R."/>
            <person name="Stajich J."/>
            <person name="Grigoriev I.V."/>
            <person name="Mortensen U.H."/>
            <person name="De vries R.P."/>
            <person name="Baker S.E."/>
            <person name="Andersen M.R."/>
        </authorList>
    </citation>
    <scope>NUCLEOTIDE SEQUENCE [LARGE SCALE GENOMIC DNA]</scope>
    <source>
        <strain evidence="2 3">CBS 600.67</strain>
    </source>
</reference>
<feature type="compositionally biased region" description="Low complexity" evidence="1">
    <location>
        <begin position="25"/>
        <end position="38"/>
    </location>
</feature>
<feature type="region of interest" description="Disordered" evidence="1">
    <location>
        <begin position="1"/>
        <end position="61"/>
    </location>
</feature>
<organism evidence="2 3">
    <name type="scientific">Aspergillus cavernicola</name>
    <dbReference type="NCBI Taxonomy" id="176166"/>
    <lineage>
        <taxon>Eukaryota</taxon>
        <taxon>Fungi</taxon>
        <taxon>Dikarya</taxon>
        <taxon>Ascomycota</taxon>
        <taxon>Pezizomycotina</taxon>
        <taxon>Eurotiomycetes</taxon>
        <taxon>Eurotiomycetidae</taxon>
        <taxon>Eurotiales</taxon>
        <taxon>Aspergillaceae</taxon>
        <taxon>Aspergillus</taxon>
        <taxon>Aspergillus subgen. Nidulantes</taxon>
    </lineage>
</organism>
<dbReference type="EMBL" id="JBFXLS010000079">
    <property type="protein sequence ID" value="KAL2819083.1"/>
    <property type="molecule type" value="Genomic_DNA"/>
</dbReference>
<name>A0ABR4HUC0_9EURO</name>
<feature type="compositionally biased region" description="Polar residues" evidence="1">
    <location>
        <begin position="15"/>
        <end position="24"/>
    </location>
</feature>
<accession>A0ABR4HUC0</accession>
<dbReference type="Proteomes" id="UP001610335">
    <property type="component" value="Unassembled WGS sequence"/>
</dbReference>
<protein>
    <submittedName>
        <fullName evidence="2">Uncharacterized protein</fullName>
    </submittedName>
</protein>
<keyword evidence="3" id="KW-1185">Reference proteome</keyword>
<evidence type="ECO:0000313" key="3">
    <source>
        <dbReference type="Proteomes" id="UP001610335"/>
    </source>
</evidence>